<evidence type="ECO:0000256" key="2">
    <source>
        <dbReference type="ARBA" id="ARBA00022553"/>
    </source>
</evidence>
<dbReference type="EMBL" id="BAAAOQ010000025">
    <property type="protein sequence ID" value="GAA2202872.1"/>
    <property type="molecule type" value="Genomic_DNA"/>
</dbReference>
<dbReference type="SMART" id="SM00823">
    <property type="entry name" value="PKS_PP"/>
    <property type="match status" value="1"/>
</dbReference>
<feature type="domain" description="Carrier" evidence="4">
    <location>
        <begin position="520"/>
        <end position="595"/>
    </location>
</feature>
<accession>A0ABP5NXB6</accession>
<gene>
    <name evidence="5" type="ORF">GCM10009787_63610</name>
</gene>
<organism evidence="5 6">
    <name type="scientific">Streptomyces bangladeshensis</name>
    <dbReference type="NCBI Taxonomy" id="295352"/>
    <lineage>
        <taxon>Bacteria</taxon>
        <taxon>Bacillati</taxon>
        <taxon>Actinomycetota</taxon>
        <taxon>Actinomycetes</taxon>
        <taxon>Kitasatosporales</taxon>
        <taxon>Streptomycetaceae</taxon>
        <taxon>Streptomyces</taxon>
    </lineage>
</organism>
<dbReference type="PANTHER" id="PTHR45527">
    <property type="entry name" value="NONRIBOSOMAL PEPTIDE SYNTHETASE"/>
    <property type="match status" value="1"/>
</dbReference>
<dbReference type="Gene3D" id="3.40.50.12780">
    <property type="entry name" value="N-terminal domain of ligase-like"/>
    <property type="match status" value="1"/>
</dbReference>
<dbReference type="Pfam" id="PF00501">
    <property type="entry name" value="AMP-binding"/>
    <property type="match status" value="1"/>
</dbReference>
<evidence type="ECO:0000313" key="6">
    <source>
        <dbReference type="Proteomes" id="UP001501391"/>
    </source>
</evidence>
<dbReference type="InterPro" id="IPR045851">
    <property type="entry name" value="AMP-bd_C_sf"/>
</dbReference>
<dbReference type="CDD" id="cd05930">
    <property type="entry name" value="A_NRPS"/>
    <property type="match status" value="1"/>
</dbReference>
<evidence type="ECO:0000256" key="3">
    <source>
        <dbReference type="SAM" id="MobiDB-lite"/>
    </source>
</evidence>
<dbReference type="Pfam" id="PF00550">
    <property type="entry name" value="PP-binding"/>
    <property type="match status" value="1"/>
</dbReference>
<dbReference type="NCBIfam" id="TIGR01733">
    <property type="entry name" value="AA-adenyl-dom"/>
    <property type="match status" value="1"/>
</dbReference>
<feature type="region of interest" description="Disordered" evidence="3">
    <location>
        <begin position="144"/>
        <end position="164"/>
    </location>
</feature>
<dbReference type="PANTHER" id="PTHR45527:SF1">
    <property type="entry name" value="FATTY ACID SYNTHASE"/>
    <property type="match status" value="1"/>
</dbReference>
<dbReference type="PROSITE" id="PS00012">
    <property type="entry name" value="PHOSPHOPANTETHEINE"/>
    <property type="match status" value="1"/>
</dbReference>
<dbReference type="InterPro" id="IPR000873">
    <property type="entry name" value="AMP-dep_synth/lig_dom"/>
</dbReference>
<dbReference type="Gene3D" id="3.30.300.30">
    <property type="match status" value="1"/>
</dbReference>
<keyword evidence="1" id="KW-0596">Phosphopantetheine</keyword>
<feature type="region of interest" description="Disordered" evidence="3">
    <location>
        <begin position="1"/>
        <end position="25"/>
    </location>
</feature>
<dbReference type="InterPro" id="IPR020806">
    <property type="entry name" value="PKS_PP-bd"/>
</dbReference>
<dbReference type="PROSITE" id="PS50075">
    <property type="entry name" value="CARRIER"/>
    <property type="match status" value="1"/>
</dbReference>
<evidence type="ECO:0000259" key="4">
    <source>
        <dbReference type="PROSITE" id="PS50075"/>
    </source>
</evidence>
<dbReference type="InterPro" id="IPR020845">
    <property type="entry name" value="AMP-binding_CS"/>
</dbReference>
<evidence type="ECO:0000256" key="1">
    <source>
        <dbReference type="ARBA" id="ARBA00022450"/>
    </source>
</evidence>
<dbReference type="PROSITE" id="PS00455">
    <property type="entry name" value="AMP_BINDING"/>
    <property type="match status" value="1"/>
</dbReference>
<dbReference type="InterPro" id="IPR029058">
    <property type="entry name" value="AB_hydrolase_fold"/>
</dbReference>
<dbReference type="Proteomes" id="UP001501391">
    <property type="component" value="Unassembled WGS sequence"/>
</dbReference>
<proteinExistence type="predicted"/>
<name>A0ABP5NXB6_9ACTN</name>
<comment type="caution">
    <text evidence="5">The sequence shown here is derived from an EMBL/GenBank/DDBJ whole genome shotgun (WGS) entry which is preliminary data.</text>
</comment>
<dbReference type="InterPro" id="IPR006162">
    <property type="entry name" value="Ppantetheine_attach_site"/>
</dbReference>
<keyword evidence="6" id="KW-1185">Reference proteome</keyword>
<evidence type="ECO:0000313" key="5">
    <source>
        <dbReference type="EMBL" id="GAA2202872.1"/>
    </source>
</evidence>
<dbReference type="InterPro" id="IPR010071">
    <property type="entry name" value="AA_adenyl_dom"/>
</dbReference>
<dbReference type="Gene3D" id="3.40.50.1820">
    <property type="entry name" value="alpha/beta hydrolase"/>
    <property type="match status" value="1"/>
</dbReference>
<sequence length="609" mass="63260">MPSGTPLYRGVPGARGGNVNRADHDGRPLPLLEAVEAWAARTPEATAVSAPDGALTFRGLSERVRVLAAALRDGGAGPGTAVGVSYGRSYRQVVGVLAVLRAGATLVPLDDRNPAERLAYILKDADVRMLLGGLPAGASVPRLRRVTDPETGPDTALSAPSQTADPDDTAYVVYTSGTTGWPKGVEVTYGNLDAFLGALAELALPPGGTGINAVSPAFDGWLWCTLLYLLHGQGTTLIDLHHDGAGDLAEQITAARPRTVCLTPSLLATCTEALDGVQTLVLAGEPCPPGLVRRLPDGPRVLNVYGPTETTIAATWADSARGDDVTTIGRPLPGYHVHVLAEDGSPTPPGQVGELYIGGPGVARGYRNRPDLTAQSFVDDPCAGPGARMYRTGDLVSRLADGQLRHEGRADEQIKVRGFRVELPEVERTAGELPGVRACAAFRTATGDNLGLAVLGGPETAAPDWPARVIDHCAGRLPAPVVPAVVITLDTLPTTPSGKVDRAALARLAAEISARPGGRPPRTPRELQVRAAWEDVLGRSVPDADADFFALGGHSLLAARAVSELRRSTGLRISVRDLLASPTIAGLAATLDRIAAESGAGDEATAVND</sequence>
<reference evidence="6" key="1">
    <citation type="journal article" date="2019" name="Int. J. Syst. Evol. Microbiol.">
        <title>The Global Catalogue of Microorganisms (GCM) 10K type strain sequencing project: providing services to taxonomists for standard genome sequencing and annotation.</title>
        <authorList>
            <consortium name="The Broad Institute Genomics Platform"/>
            <consortium name="The Broad Institute Genome Sequencing Center for Infectious Disease"/>
            <person name="Wu L."/>
            <person name="Ma J."/>
        </authorList>
    </citation>
    <scope>NUCLEOTIDE SEQUENCE [LARGE SCALE GENOMIC DNA]</scope>
    <source>
        <strain evidence="6">JCM 14924</strain>
    </source>
</reference>
<dbReference type="SUPFAM" id="SSF47336">
    <property type="entry name" value="ACP-like"/>
    <property type="match status" value="1"/>
</dbReference>
<dbReference type="SUPFAM" id="SSF56801">
    <property type="entry name" value="Acetyl-CoA synthetase-like"/>
    <property type="match status" value="1"/>
</dbReference>
<dbReference type="InterPro" id="IPR009081">
    <property type="entry name" value="PP-bd_ACP"/>
</dbReference>
<dbReference type="InterPro" id="IPR036736">
    <property type="entry name" value="ACP-like_sf"/>
</dbReference>
<dbReference type="InterPro" id="IPR042099">
    <property type="entry name" value="ANL_N_sf"/>
</dbReference>
<protein>
    <recommendedName>
        <fullName evidence="4">Carrier domain-containing protein</fullName>
    </recommendedName>
</protein>
<keyword evidence="2" id="KW-0597">Phosphoprotein</keyword>